<protein>
    <submittedName>
        <fullName evidence="1">Uncharacterized protein</fullName>
    </submittedName>
</protein>
<dbReference type="EMBL" id="OX597829">
    <property type="protein sequence ID" value="CAI9734291.1"/>
    <property type="molecule type" value="Genomic_DNA"/>
</dbReference>
<accession>A0AA36BIJ6</accession>
<proteinExistence type="predicted"/>
<dbReference type="AlphaFoldDB" id="A0AA36BIJ6"/>
<keyword evidence="2" id="KW-1185">Reference proteome</keyword>
<name>A0AA36BIJ6_OCTVU</name>
<organism evidence="1 2">
    <name type="scientific">Octopus vulgaris</name>
    <name type="common">Common octopus</name>
    <dbReference type="NCBI Taxonomy" id="6645"/>
    <lineage>
        <taxon>Eukaryota</taxon>
        <taxon>Metazoa</taxon>
        <taxon>Spiralia</taxon>
        <taxon>Lophotrochozoa</taxon>
        <taxon>Mollusca</taxon>
        <taxon>Cephalopoda</taxon>
        <taxon>Coleoidea</taxon>
        <taxon>Octopodiformes</taxon>
        <taxon>Octopoda</taxon>
        <taxon>Incirrata</taxon>
        <taxon>Octopodidae</taxon>
        <taxon>Octopus</taxon>
    </lineage>
</organism>
<gene>
    <name evidence="1" type="ORF">OCTVUL_1B011475</name>
</gene>
<evidence type="ECO:0000313" key="2">
    <source>
        <dbReference type="Proteomes" id="UP001162480"/>
    </source>
</evidence>
<reference evidence="1" key="1">
    <citation type="submission" date="2023-08" db="EMBL/GenBank/DDBJ databases">
        <authorList>
            <person name="Alioto T."/>
            <person name="Alioto T."/>
            <person name="Gomez Garrido J."/>
        </authorList>
    </citation>
    <scope>NUCLEOTIDE SEQUENCE</scope>
</reference>
<sequence>MPRRENLSEDQISKSACVCDCLVYGNIFVGVGLLVGLDVHCNVCCGLCGVDEVFYDDCRVGVETTKVFSLQIFQLL</sequence>
<evidence type="ECO:0000313" key="1">
    <source>
        <dbReference type="EMBL" id="CAI9734291.1"/>
    </source>
</evidence>
<dbReference type="Proteomes" id="UP001162480">
    <property type="component" value="Chromosome 16"/>
</dbReference>